<feature type="domain" description="DUF2520" evidence="2">
    <location>
        <begin position="150"/>
        <end position="277"/>
    </location>
</feature>
<organism evidence="3 4">
    <name type="scientific">Persicimonas caeni</name>
    <dbReference type="NCBI Taxonomy" id="2292766"/>
    <lineage>
        <taxon>Bacteria</taxon>
        <taxon>Deltaproteobacteria</taxon>
        <taxon>Bradymonadales</taxon>
        <taxon>Bradymonadaceae</taxon>
        <taxon>Persicimonas</taxon>
    </lineage>
</organism>
<dbReference type="Pfam" id="PF10728">
    <property type="entry name" value="DUF2520"/>
    <property type="match status" value="1"/>
</dbReference>
<dbReference type="EMBL" id="CP041186">
    <property type="protein sequence ID" value="QDG54183.1"/>
    <property type="molecule type" value="Genomic_DNA"/>
</dbReference>
<dbReference type="InterPro" id="IPR018931">
    <property type="entry name" value="DUF2520"/>
</dbReference>
<dbReference type="InterPro" id="IPR019665">
    <property type="entry name" value="OxRdtase/DH_put_Rossmann_dom"/>
</dbReference>
<dbReference type="RefSeq" id="WP_141200627.1">
    <property type="nucleotide sequence ID" value="NZ_CP041186.1"/>
</dbReference>
<evidence type="ECO:0000259" key="2">
    <source>
        <dbReference type="Pfam" id="PF10728"/>
    </source>
</evidence>
<evidence type="ECO:0000313" key="4">
    <source>
        <dbReference type="Proteomes" id="UP000315995"/>
    </source>
</evidence>
<dbReference type="AlphaFoldDB" id="A0A4Y6Q0X4"/>
<dbReference type="Pfam" id="PF10727">
    <property type="entry name" value="Rossmann-like"/>
    <property type="match status" value="1"/>
</dbReference>
<dbReference type="SUPFAM" id="SSF48179">
    <property type="entry name" value="6-phosphogluconate dehydrogenase C-terminal domain-like"/>
    <property type="match status" value="1"/>
</dbReference>
<evidence type="ECO:0000259" key="1">
    <source>
        <dbReference type="Pfam" id="PF10727"/>
    </source>
</evidence>
<evidence type="ECO:0000313" key="3">
    <source>
        <dbReference type="EMBL" id="QDG54183.1"/>
    </source>
</evidence>
<accession>A0A4Y6Q0X4</accession>
<dbReference type="InterPro" id="IPR036291">
    <property type="entry name" value="NAD(P)-bd_dom_sf"/>
</dbReference>
<dbReference type="Proteomes" id="UP000315995">
    <property type="component" value="Chromosome"/>
</dbReference>
<accession>A0A5B8YCB5</accession>
<proteinExistence type="predicted"/>
<sequence length="283" mass="30227">MAEATDISEFSRRRWAIIGAGRVGKTLGLLARRLGIDVVATWNRTEEAARGVEELLAPGQARHEPLGTVAHELLEPADVVWVTVIDSVIGETAREIAAAIHPEQFVLHTSGSLGSGVLTEAGVSSPVASLHPLQAITDSQRAVDVLADVAWSVEGDAPAVAYAKWLMGQIDVEPVEIDSSKKTLYHASAVTTANLLVALMDAAFQMGEAAGMSREEARAMMLPLARSCVENLERQTTAQALSGPVARGDQETIDRHVAALDALGDEELVRIYQVLTGRAKRLK</sequence>
<name>A0A4Y6Q0X4_PERCE</name>
<dbReference type="InterPro" id="IPR037108">
    <property type="entry name" value="TM1727-like_C_sf"/>
</dbReference>
<gene>
    <name evidence="3" type="ORF">FIV42_26605</name>
</gene>
<feature type="domain" description="Putative oxidoreductase/dehydrogenase Rossmann-like" evidence="1">
    <location>
        <begin position="11"/>
        <end position="119"/>
    </location>
</feature>
<dbReference type="PANTHER" id="PTHR40459">
    <property type="entry name" value="CONSERVED HYPOTHETICAL ALANINE AND LEUCINE RICH PROTEIN"/>
    <property type="match status" value="1"/>
</dbReference>
<dbReference type="OrthoDB" id="8650434at2"/>
<dbReference type="SUPFAM" id="SSF51735">
    <property type="entry name" value="NAD(P)-binding Rossmann-fold domains"/>
    <property type="match status" value="1"/>
</dbReference>
<dbReference type="Gene3D" id="3.40.50.720">
    <property type="entry name" value="NAD(P)-binding Rossmann-like Domain"/>
    <property type="match status" value="1"/>
</dbReference>
<dbReference type="PANTHER" id="PTHR40459:SF1">
    <property type="entry name" value="CONSERVED HYPOTHETICAL ALANINE AND LEUCINE RICH PROTEIN"/>
    <property type="match status" value="1"/>
</dbReference>
<reference evidence="3 4" key="1">
    <citation type="submission" date="2019-06" db="EMBL/GenBank/DDBJ databases">
        <title>Persicimonas caeni gen. nov., sp. nov., a predatory bacterium isolated from solar saltern.</title>
        <authorList>
            <person name="Wang S."/>
        </authorList>
    </citation>
    <scope>NUCLEOTIDE SEQUENCE [LARGE SCALE GENOMIC DNA]</scope>
    <source>
        <strain evidence="3 4">YN101</strain>
    </source>
</reference>
<protein>
    <submittedName>
        <fullName evidence="3">DUF2520 domain-containing protein</fullName>
    </submittedName>
</protein>
<keyword evidence="4" id="KW-1185">Reference proteome</keyword>
<dbReference type="InterPro" id="IPR008927">
    <property type="entry name" value="6-PGluconate_DH-like_C_sf"/>
</dbReference>
<dbReference type="Gene3D" id="1.10.1040.20">
    <property type="entry name" value="ProC-like, C-terminal domain"/>
    <property type="match status" value="1"/>
</dbReference>